<protein>
    <submittedName>
        <fullName evidence="2">Uncharacterized protein</fullName>
    </submittedName>
</protein>
<gene>
    <name evidence="2" type="ORF">SAMN03080615_02854</name>
</gene>
<keyword evidence="3" id="KW-1185">Reference proteome</keyword>
<dbReference type="OrthoDB" id="9793561at2"/>
<organism evidence="2 3">
    <name type="scientific">Amphritea atlantica</name>
    <dbReference type="NCBI Taxonomy" id="355243"/>
    <lineage>
        <taxon>Bacteria</taxon>
        <taxon>Pseudomonadati</taxon>
        <taxon>Pseudomonadota</taxon>
        <taxon>Gammaproteobacteria</taxon>
        <taxon>Oceanospirillales</taxon>
        <taxon>Oceanospirillaceae</taxon>
        <taxon>Amphritea</taxon>
    </lineage>
</organism>
<evidence type="ECO:0000313" key="3">
    <source>
        <dbReference type="Proteomes" id="UP000198749"/>
    </source>
</evidence>
<dbReference type="RefSeq" id="WP_139203193.1">
    <property type="nucleotide sequence ID" value="NZ_AP025284.1"/>
</dbReference>
<feature type="signal peptide" evidence="1">
    <location>
        <begin position="1"/>
        <end position="23"/>
    </location>
</feature>
<sequence length="240" mass="26369">MKNFKSIAAIGLSLLSVSGLARADLGANVSVLSEWRNRGVSMTNESLAIQGGIDWFNQSGLFASIWASNVDFFPTGHPFDDGATVELDLLAGYAGAINDDISYDAILFYYQYPGDEVDQDFAELKLGLNYNGFRLGYEHAPDYINSGKAYQYLYLNYQTEIVESVGLELHVGSSFGEVFDDPTTLMLDKYRDYSVGITKSFSGVDMKLAYVNTDISSTYAVDSGHMANQDALVFSISKSF</sequence>
<dbReference type="InterPro" id="IPR010239">
    <property type="entry name" value="CHP02001"/>
</dbReference>
<proteinExistence type="predicted"/>
<evidence type="ECO:0000256" key="1">
    <source>
        <dbReference type="SAM" id="SignalP"/>
    </source>
</evidence>
<feature type="chain" id="PRO_5011599960" evidence="1">
    <location>
        <begin position="24"/>
        <end position="240"/>
    </location>
</feature>
<dbReference type="NCBIfam" id="TIGR02001">
    <property type="entry name" value="gcw_chp"/>
    <property type="match status" value="1"/>
</dbReference>
<name>A0A1H9J3E7_9GAMM</name>
<dbReference type="Pfam" id="PF09694">
    <property type="entry name" value="Gcw_chp"/>
    <property type="match status" value="1"/>
</dbReference>
<evidence type="ECO:0000313" key="2">
    <source>
        <dbReference type="EMBL" id="SEQ81384.1"/>
    </source>
</evidence>
<reference evidence="3" key="1">
    <citation type="submission" date="2016-10" db="EMBL/GenBank/DDBJ databases">
        <authorList>
            <person name="Varghese N."/>
            <person name="Submissions S."/>
        </authorList>
    </citation>
    <scope>NUCLEOTIDE SEQUENCE [LARGE SCALE GENOMIC DNA]</scope>
    <source>
        <strain evidence="3">DSM 18887</strain>
    </source>
</reference>
<dbReference type="AlphaFoldDB" id="A0A1H9J3E7"/>
<dbReference type="STRING" id="355243.SAMN03080615_02854"/>
<accession>A0A1H9J3E7</accession>
<dbReference type="EMBL" id="FOGB01000008">
    <property type="protein sequence ID" value="SEQ81384.1"/>
    <property type="molecule type" value="Genomic_DNA"/>
</dbReference>
<keyword evidence="1" id="KW-0732">Signal</keyword>
<dbReference type="Proteomes" id="UP000198749">
    <property type="component" value="Unassembled WGS sequence"/>
</dbReference>